<dbReference type="EMBL" id="DXBB01000074">
    <property type="protein sequence ID" value="HIZ73004.1"/>
    <property type="molecule type" value="Genomic_DNA"/>
</dbReference>
<proteinExistence type="predicted"/>
<name>A0A9D2G4P8_9FIRM</name>
<dbReference type="Proteomes" id="UP000824102">
    <property type="component" value="Unassembled WGS sequence"/>
</dbReference>
<reference evidence="2" key="2">
    <citation type="submission" date="2021-04" db="EMBL/GenBank/DDBJ databases">
        <authorList>
            <person name="Gilroy R."/>
        </authorList>
    </citation>
    <scope>NUCLEOTIDE SEQUENCE</scope>
    <source>
        <strain evidence="2">ChiW7-2402</strain>
    </source>
</reference>
<accession>A0A9D2G4P8</accession>
<evidence type="ECO:0000256" key="1">
    <source>
        <dbReference type="SAM" id="SignalP"/>
    </source>
</evidence>
<evidence type="ECO:0000313" key="3">
    <source>
        <dbReference type="Proteomes" id="UP000824102"/>
    </source>
</evidence>
<sequence length="400" mass="44932">MKRQFRILAGILSLVGCMAVFSGCKEETPPDPDAALKEDVLINGFEQWTPDLQTALIFNDFGKVSLNSDPAYVTQGERSVRLDPLGGTYATSGTPIVMFSLKSDTYGFDHSDLSYADYLSFDLYNAQDEEKTVYVGFAGEMTSVSSISRMGEKSFVLQPGWNNCRLEVESSLISIMGDLTNVPGVYFRFENAHSANVVEDGEGRTPRYYLDNLWMIKKPEKSDSGFTMELGENEIADFERLWQGYMFTNDNPGLVEVVKASDFGLTAPSGNNVLHVQFEGSSTQNWLQMEISSKLLNKTALFGMTSDVAKNAYICFDTYNNTDTSVNLCLVYRTPTSLLLSTNNQCAPHEWTTYEYCVQDLLAIDNGFLTAMGNFQISYKDDYTGIKEYFFDNFRIEIRE</sequence>
<comment type="caution">
    <text evidence="2">The sequence shown here is derived from an EMBL/GenBank/DDBJ whole genome shotgun (WGS) entry which is preliminary data.</text>
</comment>
<organism evidence="2 3">
    <name type="scientific">Candidatus Gallimonas intestinavium</name>
    <dbReference type="NCBI Taxonomy" id="2838603"/>
    <lineage>
        <taxon>Bacteria</taxon>
        <taxon>Bacillati</taxon>
        <taxon>Bacillota</taxon>
        <taxon>Clostridia</taxon>
        <taxon>Candidatus Gallimonas</taxon>
    </lineage>
</organism>
<evidence type="ECO:0000313" key="2">
    <source>
        <dbReference type="EMBL" id="HIZ73004.1"/>
    </source>
</evidence>
<feature type="chain" id="PRO_5039393701" evidence="1">
    <location>
        <begin position="23"/>
        <end position="400"/>
    </location>
</feature>
<reference evidence="2" key="1">
    <citation type="journal article" date="2021" name="PeerJ">
        <title>Extensive microbial diversity within the chicken gut microbiome revealed by metagenomics and culture.</title>
        <authorList>
            <person name="Gilroy R."/>
            <person name="Ravi A."/>
            <person name="Getino M."/>
            <person name="Pursley I."/>
            <person name="Horton D.L."/>
            <person name="Alikhan N.F."/>
            <person name="Baker D."/>
            <person name="Gharbi K."/>
            <person name="Hall N."/>
            <person name="Watson M."/>
            <person name="Adriaenssens E.M."/>
            <person name="Foster-Nyarko E."/>
            <person name="Jarju S."/>
            <person name="Secka A."/>
            <person name="Antonio M."/>
            <person name="Oren A."/>
            <person name="Chaudhuri R.R."/>
            <person name="La Ragione R."/>
            <person name="Hildebrand F."/>
            <person name="Pallen M.J."/>
        </authorList>
    </citation>
    <scope>NUCLEOTIDE SEQUENCE</scope>
    <source>
        <strain evidence="2">ChiW7-2402</strain>
    </source>
</reference>
<feature type="signal peptide" evidence="1">
    <location>
        <begin position="1"/>
        <end position="22"/>
    </location>
</feature>
<dbReference type="AlphaFoldDB" id="A0A9D2G4P8"/>
<gene>
    <name evidence="2" type="ORF">H9964_05450</name>
</gene>
<protein>
    <submittedName>
        <fullName evidence="2">Uncharacterized protein</fullName>
    </submittedName>
</protein>
<dbReference type="PROSITE" id="PS51257">
    <property type="entry name" value="PROKAR_LIPOPROTEIN"/>
    <property type="match status" value="1"/>
</dbReference>
<keyword evidence="1" id="KW-0732">Signal</keyword>